<keyword evidence="1" id="KW-0732">Signal</keyword>
<evidence type="ECO:0008006" key="4">
    <source>
        <dbReference type="Google" id="ProtNLM"/>
    </source>
</evidence>
<evidence type="ECO:0000313" key="2">
    <source>
        <dbReference type="EMBL" id="MBB5751349.1"/>
    </source>
</evidence>
<dbReference type="AlphaFoldDB" id="A0A7W9FKT6"/>
<feature type="chain" id="PRO_5031551384" description="DUF4864 domain-containing protein" evidence="1">
    <location>
        <begin position="24"/>
        <end position="171"/>
    </location>
</feature>
<dbReference type="Proteomes" id="UP000523821">
    <property type="component" value="Unassembled WGS sequence"/>
</dbReference>
<dbReference type="RefSeq" id="WP_183851936.1">
    <property type="nucleotide sequence ID" value="NZ_JACHOO010000001.1"/>
</dbReference>
<evidence type="ECO:0000313" key="3">
    <source>
        <dbReference type="Proteomes" id="UP000523821"/>
    </source>
</evidence>
<feature type="signal peptide" evidence="1">
    <location>
        <begin position="1"/>
        <end position="23"/>
    </location>
</feature>
<accession>A0A7W9FKT6</accession>
<keyword evidence="3" id="KW-1185">Reference proteome</keyword>
<reference evidence="2 3" key="1">
    <citation type="submission" date="2020-08" db="EMBL/GenBank/DDBJ databases">
        <title>Genomic Encyclopedia of Type Strains, Phase IV (KMG-IV): sequencing the most valuable type-strain genomes for metagenomic binning, comparative biology and taxonomic classification.</title>
        <authorList>
            <person name="Goeker M."/>
        </authorList>
    </citation>
    <scope>NUCLEOTIDE SEQUENCE [LARGE SCALE GENOMIC DNA]</scope>
    <source>
        <strain evidence="2 3">DSM 16268</strain>
    </source>
</reference>
<gene>
    <name evidence="2" type="ORF">GGQ63_000392</name>
</gene>
<name>A0A7W9FKT6_9HYPH</name>
<proteinExistence type="predicted"/>
<dbReference type="EMBL" id="JACHOO010000001">
    <property type="protein sequence ID" value="MBB5751349.1"/>
    <property type="molecule type" value="Genomic_DNA"/>
</dbReference>
<dbReference type="InterPro" id="IPR032347">
    <property type="entry name" value="DUF4864"/>
</dbReference>
<dbReference type="Pfam" id="PF16156">
    <property type="entry name" value="DUF4864"/>
    <property type="match status" value="1"/>
</dbReference>
<sequence length="171" mass="17916">MSRLALSLSAAAVFTLAASATLAGFGDEPSARAASAHQPAAVEASVGGAMPAAIAASTNPRARSAVMAQIEAIKRDDTPSAYKLTSAGVRRAFPTGDAFMTMIRTYYPAMHRPRAVALGPFSETKAGPIQIVFISGTDGSNWIAYFQLEQEKDGAMRIAGCTMVEDKMPMI</sequence>
<comment type="caution">
    <text evidence="2">The sequence shown here is derived from an EMBL/GenBank/DDBJ whole genome shotgun (WGS) entry which is preliminary data.</text>
</comment>
<protein>
    <recommendedName>
        <fullName evidence="4">DUF4864 domain-containing protein</fullName>
    </recommendedName>
</protein>
<evidence type="ECO:0000256" key="1">
    <source>
        <dbReference type="SAM" id="SignalP"/>
    </source>
</evidence>
<organism evidence="2 3">
    <name type="scientific">Prosthecomicrobium pneumaticum</name>
    <dbReference type="NCBI Taxonomy" id="81895"/>
    <lineage>
        <taxon>Bacteria</taxon>
        <taxon>Pseudomonadati</taxon>
        <taxon>Pseudomonadota</taxon>
        <taxon>Alphaproteobacteria</taxon>
        <taxon>Hyphomicrobiales</taxon>
        <taxon>Kaistiaceae</taxon>
        <taxon>Prosthecomicrobium</taxon>
    </lineage>
</organism>